<evidence type="ECO:0000256" key="3">
    <source>
        <dbReference type="ARBA" id="ARBA00022741"/>
    </source>
</evidence>
<organism evidence="7 8">
    <name type="scientific">Aliarcobacter skirrowii</name>
    <dbReference type="NCBI Taxonomy" id="28200"/>
    <lineage>
        <taxon>Bacteria</taxon>
        <taxon>Pseudomonadati</taxon>
        <taxon>Campylobacterota</taxon>
        <taxon>Epsilonproteobacteria</taxon>
        <taxon>Campylobacterales</taxon>
        <taxon>Arcobacteraceae</taxon>
        <taxon>Aliarcobacter</taxon>
    </lineage>
</organism>
<dbReference type="InterPro" id="IPR003593">
    <property type="entry name" value="AAA+_ATPase"/>
</dbReference>
<name>A0A2U2C154_9BACT</name>
<dbReference type="GO" id="GO:0005524">
    <property type="term" value="F:ATP binding"/>
    <property type="evidence" value="ECO:0007669"/>
    <property type="project" value="UniProtKB-KW"/>
</dbReference>
<dbReference type="CDD" id="cd10147">
    <property type="entry name" value="Wzt_C-like"/>
    <property type="match status" value="1"/>
</dbReference>
<keyword evidence="3" id="KW-0547">Nucleotide-binding</keyword>
<gene>
    <name evidence="7" type="ORF">DF188_05890</name>
</gene>
<dbReference type="InterPro" id="IPR015860">
    <property type="entry name" value="ABC_transpr_TagH-like"/>
</dbReference>
<evidence type="ECO:0000313" key="7">
    <source>
        <dbReference type="EMBL" id="PWE21743.1"/>
    </source>
</evidence>
<dbReference type="PANTHER" id="PTHR46743:SF2">
    <property type="entry name" value="TEICHOIC ACIDS EXPORT ATP-BINDING PROTEIN TAGH"/>
    <property type="match status" value="1"/>
</dbReference>
<comment type="similarity">
    <text evidence="1">Belongs to the ABC transporter superfamily.</text>
</comment>
<evidence type="ECO:0000256" key="1">
    <source>
        <dbReference type="ARBA" id="ARBA00005417"/>
    </source>
</evidence>
<dbReference type="PANTHER" id="PTHR46743">
    <property type="entry name" value="TEICHOIC ACIDS EXPORT ATP-BINDING PROTEIN TAGH"/>
    <property type="match status" value="1"/>
</dbReference>
<dbReference type="Proteomes" id="UP000245014">
    <property type="component" value="Unassembled WGS sequence"/>
</dbReference>
<keyword evidence="5" id="KW-0175">Coiled coil</keyword>
<dbReference type="AlphaFoldDB" id="A0A2U2C154"/>
<dbReference type="CDD" id="cd03220">
    <property type="entry name" value="ABC_KpsT_Wzt"/>
    <property type="match status" value="1"/>
</dbReference>
<reference evidence="7 8" key="1">
    <citation type="submission" date="2018-05" db="EMBL/GenBank/DDBJ databases">
        <title>Antimicrobial susceptibility testing and genomic analysis of Arcobacter skirrowii strains and one Arcobacter butzleri isolated from German poultry farms.</title>
        <authorList>
            <person name="Haenel I."/>
            <person name="Hotzel H."/>
            <person name="Tomaso H."/>
            <person name="Busch A."/>
        </authorList>
    </citation>
    <scope>NUCLEOTIDE SEQUENCE [LARGE SCALE GENOMIC DNA]</scope>
    <source>
        <strain evidence="8">v</strain>
    </source>
</reference>
<dbReference type="Gene3D" id="3.40.50.300">
    <property type="entry name" value="P-loop containing nucleotide triphosphate hydrolases"/>
    <property type="match status" value="1"/>
</dbReference>
<sequence length="459" mass="51506">MNKNTAIKVQNLTKTYKLYNKPIDRLKESLHPLKKKYHKEFYALNNVSFEIKKGETVGIIGKNGSGKSTLLKLITGVTTPTSGKVNIHGKISAILELGAGFNPEMTGLENIYLNNSINGLTKEQTDKRIKDIVDFAELGEFIHQPIKTYSSGMKARLAFAVSINVDPDILIVDEALSVGDAAFARKCFAKMEEIRSKGATILFVSHSEGSIVSLCNRAIWISNGNQIIDGTPKLVTGLYMKHINDSKVDKQAIIKEYEELELQKDEEKGENEIKEKNKVEEDNKNIQTINKSPKQKDFFVPTLKSSSTIIIGGEEAEIKNLQILSLDGREVNHLIMGEEYKIKYQAKFYKNIANVHFGASIKNVQGTMIAGISTAKPKNRNSLMVEKDEEKEIEITFKCNLLPNTYFINCAVRGDRNNELAMLHQLRDSLIFKVLPDDDSMHNGIVNIDMILKIDKQII</sequence>
<proteinExistence type="inferred from homology"/>
<dbReference type="SUPFAM" id="SSF52540">
    <property type="entry name" value="P-loop containing nucleoside triphosphate hydrolases"/>
    <property type="match status" value="1"/>
</dbReference>
<evidence type="ECO:0000256" key="5">
    <source>
        <dbReference type="SAM" id="Coils"/>
    </source>
</evidence>
<dbReference type="RefSeq" id="WP_109158443.1">
    <property type="nucleotide sequence ID" value="NZ_QEYI01000003.1"/>
</dbReference>
<dbReference type="Gene3D" id="2.70.50.60">
    <property type="entry name" value="abc- transporter (atp binding component) like domain"/>
    <property type="match status" value="1"/>
</dbReference>
<evidence type="ECO:0000256" key="4">
    <source>
        <dbReference type="ARBA" id="ARBA00022840"/>
    </source>
</evidence>
<keyword evidence="4 7" id="KW-0067">ATP-binding</keyword>
<dbReference type="SMART" id="SM00382">
    <property type="entry name" value="AAA"/>
    <property type="match status" value="1"/>
</dbReference>
<dbReference type="PROSITE" id="PS00211">
    <property type="entry name" value="ABC_TRANSPORTER_1"/>
    <property type="match status" value="1"/>
</dbReference>
<dbReference type="InterPro" id="IPR050683">
    <property type="entry name" value="Bact_Polysacc_Export_ATP-bd"/>
</dbReference>
<dbReference type="PROSITE" id="PS50893">
    <property type="entry name" value="ABC_TRANSPORTER_2"/>
    <property type="match status" value="1"/>
</dbReference>
<evidence type="ECO:0000259" key="6">
    <source>
        <dbReference type="PROSITE" id="PS50893"/>
    </source>
</evidence>
<feature type="coiled-coil region" evidence="5">
    <location>
        <begin position="243"/>
        <end position="282"/>
    </location>
</feature>
<dbReference type="GO" id="GO:0016887">
    <property type="term" value="F:ATP hydrolysis activity"/>
    <property type="evidence" value="ECO:0007669"/>
    <property type="project" value="InterPro"/>
</dbReference>
<protein>
    <submittedName>
        <fullName evidence="7">ABC transporter ATP-binding protein</fullName>
    </submittedName>
</protein>
<dbReference type="InterPro" id="IPR017871">
    <property type="entry name" value="ABC_transporter-like_CS"/>
</dbReference>
<accession>A0A2U2C154</accession>
<evidence type="ECO:0000256" key="2">
    <source>
        <dbReference type="ARBA" id="ARBA00022448"/>
    </source>
</evidence>
<dbReference type="Pfam" id="PF14524">
    <property type="entry name" value="Wzt_C"/>
    <property type="match status" value="1"/>
</dbReference>
<dbReference type="GO" id="GO:0140359">
    <property type="term" value="F:ABC-type transporter activity"/>
    <property type="evidence" value="ECO:0007669"/>
    <property type="project" value="InterPro"/>
</dbReference>
<dbReference type="Pfam" id="PF00005">
    <property type="entry name" value="ABC_tran"/>
    <property type="match status" value="1"/>
</dbReference>
<dbReference type="InterPro" id="IPR027417">
    <property type="entry name" value="P-loop_NTPase"/>
</dbReference>
<dbReference type="InterPro" id="IPR003439">
    <property type="entry name" value="ABC_transporter-like_ATP-bd"/>
</dbReference>
<comment type="caution">
    <text evidence="7">The sequence shown here is derived from an EMBL/GenBank/DDBJ whole genome shotgun (WGS) entry which is preliminary data.</text>
</comment>
<keyword evidence="2" id="KW-0813">Transport</keyword>
<feature type="domain" description="ABC transporter" evidence="6">
    <location>
        <begin position="7"/>
        <end position="248"/>
    </location>
</feature>
<dbReference type="EMBL" id="QEYI01000003">
    <property type="protein sequence ID" value="PWE21743.1"/>
    <property type="molecule type" value="Genomic_DNA"/>
</dbReference>
<evidence type="ECO:0000313" key="8">
    <source>
        <dbReference type="Proteomes" id="UP000245014"/>
    </source>
</evidence>
<dbReference type="InterPro" id="IPR029439">
    <property type="entry name" value="Wzt_C"/>
</dbReference>
<dbReference type="GO" id="GO:0016020">
    <property type="term" value="C:membrane"/>
    <property type="evidence" value="ECO:0007669"/>
    <property type="project" value="InterPro"/>
</dbReference>